<dbReference type="RefSeq" id="WP_046550839.1">
    <property type="nucleotide sequence ID" value="NZ_CP011308.1"/>
</dbReference>
<sequence>MKQTIFKLLAVIGFVFLGSTLLYAQKEPQHMSETKIRQLDRKLTLHEAKQREFNSKSEFERHRSYYRGKYPGQHTLGRYSRRSYYTDIYYYRIPPYYGRVFARGHRHPKRGWNLAYRYDRAAFYDRNGFYYGYFNRYGYFFEGVFYRYDRFYTYRDRVRGKGLFDRLFYPPANYRYYGFCR</sequence>
<dbReference type="OrthoDB" id="9854540at2"/>
<name>A0A7U4RQC4_9BACT</name>
<reference evidence="1 2" key="1">
    <citation type="submission" date="2015-04" db="EMBL/GenBank/DDBJ databases">
        <title>Complete genome sequence of Sulfurovum lithotrophicum ATCC BAA-797T.</title>
        <authorList>
            <person name="Ahn J."/>
            <person name="Park G."/>
            <person name="Jeon W."/>
            <person name="Jang Y."/>
            <person name="Jang M."/>
            <person name="Lee H."/>
            <person name="Lee H."/>
        </authorList>
    </citation>
    <scope>NUCLEOTIDE SEQUENCE [LARGE SCALE GENOMIC DNA]</scope>
    <source>
        <strain evidence="2">ATCC BAA-797 / 42BKT</strain>
    </source>
</reference>
<gene>
    <name evidence="1" type="ORF">YH65_04615</name>
</gene>
<dbReference type="KEGG" id="slh:YH65_04615"/>
<reference evidence="2" key="2">
    <citation type="journal article" date="2017" name="Stand. Genomic Sci.">
        <title>Complete genome sequence of the sulfur-oxidizing chemolithoautotrophic Sulfurovum lithotrophicum 42BKTT.</title>
        <authorList>
            <person name="Jeon W."/>
            <person name="Priscilla L."/>
            <person name="Park G."/>
            <person name="Lee H."/>
            <person name="Lee N."/>
            <person name="Lee D."/>
            <person name="Kwon H."/>
            <person name="Ahn I."/>
            <person name="Lee C."/>
            <person name="Lee H."/>
            <person name="Ahn J."/>
        </authorList>
    </citation>
    <scope>NUCLEOTIDE SEQUENCE [LARGE SCALE GENOMIC DNA]</scope>
    <source>
        <strain evidence="2">ATCC BAA-797 / 42BKT</strain>
    </source>
</reference>
<keyword evidence="2" id="KW-1185">Reference proteome</keyword>
<evidence type="ECO:0000313" key="1">
    <source>
        <dbReference type="EMBL" id="AKF24748.1"/>
    </source>
</evidence>
<dbReference type="Proteomes" id="UP000034444">
    <property type="component" value="Chromosome"/>
</dbReference>
<proteinExistence type="predicted"/>
<organism evidence="1 2">
    <name type="scientific">Sulfurovum lithotrophicum</name>
    <dbReference type="NCBI Taxonomy" id="206403"/>
    <lineage>
        <taxon>Bacteria</taxon>
        <taxon>Pseudomonadati</taxon>
        <taxon>Campylobacterota</taxon>
        <taxon>Epsilonproteobacteria</taxon>
        <taxon>Campylobacterales</taxon>
        <taxon>Sulfurovaceae</taxon>
        <taxon>Sulfurovum</taxon>
    </lineage>
</organism>
<protein>
    <submittedName>
        <fullName evidence="1">Uncharacterized protein</fullName>
    </submittedName>
</protein>
<dbReference type="EMBL" id="CP011308">
    <property type="protein sequence ID" value="AKF24748.1"/>
    <property type="molecule type" value="Genomic_DNA"/>
</dbReference>
<accession>A0A7U4RQC4</accession>
<dbReference type="AlphaFoldDB" id="A0A7U4RQC4"/>
<evidence type="ECO:0000313" key="2">
    <source>
        <dbReference type="Proteomes" id="UP000034444"/>
    </source>
</evidence>